<name>A0A1L6ZPI4_BACIA</name>
<accession>A0A1L6ZPI4</accession>
<dbReference type="Proteomes" id="UP000185426">
    <property type="component" value="Plasmid unnamed2"/>
</dbReference>
<organism evidence="1 2">
    <name type="scientific">Bacillus safensis</name>
    <dbReference type="NCBI Taxonomy" id="561879"/>
    <lineage>
        <taxon>Bacteria</taxon>
        <taxon>Bacillati</taxon>
        <taxon>Bacillota</taxon>
        <taxon>Bacilli</taxon>
        <taxon>Bacillales</taxon>
        <taxon>Bacillaceae</taxon>
        <taxon>Bacillus</taxon>
    </lineage>
</organism>
<dbReference type="EMBL" id="CP015609">
    <property type="protein sequence ID" value="APT48413.1"/>
    <property type="molecule type" value="Genomic_DNA"/>
</dbReference>
<geneLocation type="plasmid" evidence="1 2">
    <name>unnamed2</name>
</geneLocation>
<gene>
    <name evidence="1" type="ORF">BSA145_21345</name>
</gene>
<evidence type="ECO:0000313" key="1">
    <source>
        <dbReference type="EMBL" id="APT48413.1"/>
    </source>
</evidence>
<dbReference type="AlphaFoldDB" id="A0A1L6ZPI4"/>
<reference evidence="1 2" key="1">
    <citation type="submission" date="2016-05" db="EMBL/GenBank/DDBJ databases">
        <title>Complete Genome and Methylome Analysis of Psychrotrophic Bacterial Isolates from Antarctic Lake Untersee.</title>
        <authorList>
            <person name="Fomenkov A."/>
            <person name="Akimov V.N."/>
            <person name="Vasilyeva L.V."/>
            <person name="Andersen D."/>
            <person name="Vincze T."/>
            <person name="Roberts R.J."/>
        </authorList>
    </citation>
    <scope>NUCLEOTIDE SEQUENCE [LARGE SCALE GENOMIC DNA]</scope>
    <source>
        <strain evidence="1 2">U14-5</strain>
        <plasmid evidence="1 2">unnamed2</plasmid>
    </source>
</reference>
<sequence>MAPRYNTHAVDEVQSVNALMVHGLAMLRETVDQMYLPEGVTVTAEHCDGYGRARFLIDALETMTEKAGATLEAGWIRTREPAP</sequence>
<evidence type="ECO:0000313" key="2">
    <source>
        <dbReference type="Proteomes" id="UP000185426"/>
    </source>
</evidence>
<proteinExistence type="predicted"/>
<keyword evidence="1" id="KW-0614">Plasmid</keyword>
<protein>
    <submittedName>
        <fullName evidence="1">Uncharacterized protein</fullName>
    </submittedName>
</protein>